<dbReference type="AlphaFoldDB" id="A0A134BJN6"/>
<comment type="caution">
    <text evidence="1">The sequence shown here is derived from an EMBL/GenBank/DDBJ whole genome shotgun (WGS) entry which is preliminary data.</text>
</comment>
<proteinExistence type="predicted"/>
<dbReference type="STRING" id="419005.HMPREF1860_00419"/>
<organism evidence="1">
    <name type="scientific">Prevotella amnii</name>
    <dbReference type="NCBI Taxonomy" id="419005"/>
    <lineage>
        <taxon>Bacteria</taxon>
        <taxon>Pseudomonadati</taxon>
        <taxon>Bacteroidota</taxon>
        <taxon>Bacteroidia</taxon>
        <taxon>Bacteroidales</taxon>
        <taxon>Prevotellaceae</taxon>
        <taxon>Prevotella</taxon>
    </lineage>
</organism>
<dbReference type="PATRIC" id="fig|419005.5.peg.425"/>
<dbReference type="Proteomes" id="UP000070531">
    <property type="component" value="Unassembled WGS sequence"/>
</dbReference>
<evidence type="ECO:0000313" key="1">
    <source>
        <dbReference type="EMBL" id="KXB80131.1"/>
    </source>
</evidence>
<dbReference type="EMBL" id="LSDL01000020">
    <property type="protein sequence ID" value="KXB80131.1"/>
    <property type="molecule type" value="Genomic_DNA"/>
</dbReference>
<reference evidence="1 2" key="1">
    <citation type="submission" date="2016-01" db="EMBL/GenBank/DDBJ databases">
        <authorList>
            <person name="Oliw E.H."/>
        </authorList>
    </citation>
    <scope>NUCLEOTIDE SEQUENCE [LARGE SCALE GENOMIC DNA]</scope>
    <source>
        <strain evidence="1 2">DNF00307</strain>
    </source>
</reference>
<sequence length="43" mass="5486">MVKYSHISFFIFQTNLYLYYKQTRLSESTFHFLINYFYGFKIW</sequence>
<protein>
    <submittedName>
        <fullName evidence="1">Uncharacterized protein</fullName>
    </submittedName>
</protein>
<accession>A0A134BJN6</accession>
<gene>
    <name evidence="1" type="ORF">HMPREF1860_00419</name>
</gene>
<name>A0A134BJN6_9BACT</name>
<evidence type="ECO:0000313" key="2">
    <source>
        <dbReference type="Proteomes" id="UP000070531"/>
    </source>
</evidence>